<evidence type="ECO:0000256" key="2">
    <source>
        <dbReference type="ARBA" id="ARBA00022679"/>
    </source>
</evidence>
<evidence type="ECO:0000256" key="5">
    <source>
        <dbReference type="ARBA" id="ARBA00023136"/>
    </source>
</evidence>
<dbReference type="Proteomes" id="UP000515908">
    <property type="component" value="Chromosome 15"/>
</dbReference>
<dbReference type="OrthoDB" id="331948at2759"/>
<accession>A0A7G2CK12</accession>
<evidence type="ECO:0000256" key="4">
    <source>
        <dbReference type="ARBA" id="ARBA00022989"/>
    </source>
</evidence>
<dbReference type="EC" id="2.3.1.225" evidence="7"/>
<evidence type="ECO:0000259" key="8">
    <source>
        <dbReference type="Pfam" id="PF01529"/>
    </source>
</evidence>
<organism evidence="9 10">
    <name type="scientific">Angomonas deanei</name>
    <dbReference type="NCBI Taxonomy" id="59799"/>
    <lineage>
        <taxon>Eukaryota</taxon>
        <taxon>Discoba</taxon>
        <taxon>Euglenozoa</taxon>
        <taxon>Kinetoplastea</taxon>
        <taxon>Metakinetoplastina</taxon>
        <taxon>Trypanosomatida</taxon>
        <taxon>Trypanosomatidae</taxon>
        <taxon>Strigomonadinae</taxon>
        <taxon>Angomonas</taxon>
    </lineage>
</organism>
<sequence length="198" mass="22028">MFLARTELTGRHYKKCNIAAEIWDLVDQLPNVKGISSDVLDCSLEETLYLVFLGFFIVLYAMSVTSVPQIDTKDSDNSKTESISFCSKCCANVDTMDHHCYLICNCVGKKNRGLFLCCLLAGTVNLSYLLYLCGAWAFRSNDCITVIGLLLVVLFLGLLAALLAFQLLLIRNKETTIGFMKKNKGKRNFLTGLAKLVV</sequence>
<dbReference type="PANTHER" id="PTHR22883">
    <property type="entry name" value="ZINC FINGER DHHC DOMAIN CONTAINING PROTEIN"/>
    <property type="match status" value="1"/>
</dbReference>
<dbReference type="GO" id="GO:0019706">
    <property type="term" value="F:protein-cysteine S-palmitoyltransferase activity"/>
    <property type="evidence" value="ECO:0007669"/>
    <property type="project" value="UniProtKB-EC"/>
</dbReference>
<dbReference type="GO" id="GO:0005794">
    <property type="term" value="C:Golgi apparatus"/>
    <property type="evidence" value="ECO:0007669"/>
    <property type="project" value="TreeGrafter"/>
</dbReference>
<comment type="similarity">
    <text evidence="7">Belongs to the DHHC palmitoyltransferase family.</text>
</comment>
<evidence type="ECO:0000256" key="7">
    <source>
        <dbReference type="RuleBase" id="RU079119"/>
    </source>
</evidence>
<comment type="domain">
    <text evidence="7">The DHHC domain is required for palmitoyltransferase activity.</text>
</comment>
<dbReference type="PANTHER" id="PTHR22883:SF458">
    <property type="entry name" value="PALMITOYLTRANSFERASE"/>
    <property type="match status" value="1"/>
</dbReference>
<keyword evidence="2 7" id="KW-0808">Transferase</keyword>
<dbReference type="PROSITE" id="PS50216">
    <property type="entry name" value="DHHC"/>
    <property type="match status" value="1"/>
</dbReference>
<evidence type="ECO:0000256" key="1">
    <source>
        <dbReference type="ARBA" id="ARBA00004141"/>
    </source>
</evidence>
<gene>
    <name evidence="9" type="ORF">ADEAN_000722400</name>
</gene>
<dbReference type="EMBL" id="LR877159">
    <property type="protein sequence ID" value="CAD2219715.1"/>
    <property type="molecule type" value="Genomic_DNA"/>
</dbReference>
<name>A0A7G2CK12_9TRYP</name>
<dbReference type="Pfam" id="PF01529">
    <property type="entry name" value="DHHC"/>
    <property type="match status" value="1"/>
</dbReference>
<dbReference type="InterPro" id="IPR001594">
    <property type="entry name" value="Palmitoyltrfase_DHHC"/>
</dbReference>
<dbReference type="AlphaFoldDB" id="A0A7G2CK12"/>
<keyword evidence="3 7" id="KW-0812">Transmembrane</keyword>
<keyword evidence="6 7" id="KW-0012">Acyltransferase</keyword>
<comment type="catalytic activity">
    <reaction evidence="7">
        <text>L-cysteinyl-[protein] + hexadecanoyl-CoA = S-hexadecanoyl-L-cysteinyl-[protein] + CoA</text>
        <dbReference type="Rhea" id="RHEA:36683"/>
        <dbReference type="Rhea" id="RHEA-COMP:10131"/>
        <dbReference type="Rhea" id="RHEA-COMP:11032"/>
        <dbReference type="ChEBI" id="CHEBI:29950"/>
        <dbReference type="ChEBI" id="CHEBI:57287"/>
        <dbReference type="ChEBI" id="CHEBI:57379"/>
        <dbReference type="ChEBI" id="CHEBI:74151"/>
        <dbReference type="EC" id="2.3.1.225"/>
    </reaction>
</comment>
<evidence type="ECO:0000256" key="6">
    <source>
        <dbReference type="ARBA" id="ARBA00023315"/>
    </source>
</evidence>
<dbReference type="GO" id="GO:0016020">
    <property type="term" value="C:membrane"/>
    <property type="evidence" value="ECO:0007669"/>
    <property type="project" value="UniProtKB-SubCell"/>
</dbReference>
<comment type="subcellular location">
    <subcellularLocation>
        <location evidence="1">Membrane</location>
        <topology evidence="1">Multi-pass membrane protein</topology>
    </subcellularLocation>
</comment>
<evidence type="ECO:0000313" key="9">
    <source>
        <dbReference type="EMBL" id="CAD2219715.1"/>
    </source>
</evidence>
<evidence type="ECO:0000256" key="3">
    <source>
        <dbReference type="ARBA" id="ARBA00022692"/>
    </source>
</evidence>
<keyword evidence="4 7" id="KW-1133">Transmembrane helix</keyword>
<evidence type="ECO:0000313" key="10">
    <source>
        <dbReference type="Proteomes" id="UP000515908"/>
    </source>
</evidence>
<feature type="transmembrane region" description="Helical" evidence="7">
    <location>
        <begin position="144"/>
        <end position="170"/>
    </location>
</feature>
<dbReference type="GO" id="GO:0005783">
    <property type="term" value="C:endoplasmic reticulum"/>
    <property type="evidence" value="ECO:0007669"/>
    <property type="project" value="TreeGrafter"/>
</dbReference>
<feature type="transmembrane region" description="Helical" evidence="7">
    <location>
        <begin position="47"/>
        <end position="67"/>
    </location>
</feature>
<protein>
    <recommendedName>
        <fullName evidence="7">Palmitoyltransferase</fullName>
        <ecNumber evidence="7">2.3.1.225</ecNumber>
    </recommendedName>
</protein>
<feature type="domain" description="Palmitoyltransferase DHHC" evidence="8">
    <location>
        <begin position="77"/>
        <end position="182"/>
    </location>
</feature>
<reference evidence="9 10" key="1">
    <citation type="submission" date="2020-08" db="EMBL/GenBank/DDBJ databases">
        <authorList>
            <person name="Newling K."/>
            <person name="Davey J."/>
            <person name="Forrester S."/>
        </authorList>
    </citation>
    <scope>NUCLEOTIDE SEQUENCE [LARGE SCALE GENOMIC DNA]</scope>
    <source>
        <strain evidence="10">Crithidia deanei Carvalho (ATCC PRA-265)</strain>
    </source>
</reference>
<dbReference type="GO" id="GO:0006612">
    <property type="term" value="P:protein targeting to membrane"/>
    <property type="evidence" value="ECO:0007669"/>
    <property type="project" value="TreeGrafter"/>
</dbReference>
<dbReference type="InterPro" id="IPR039859">
    <property type="entry name" value="PFA4/ZDH16/20/ERF2-like"/>
</dbReference>
<keyword evidence="10" id="KW-1185">Reference proteome</keyword>
<keyword evidence="5 7" id="KW-0472">Membrane</keyword>
<feature type="transmembrane region" description="Helical" evidence="7">
    <location>
        <begin position="114"/>
        <end position="138"/>
    </location>
</feature>
<proteinExistence type="inferred from homology"/>
<dbReference type="VEuPathDB" id="TriTrypDB:ADEAN_000722400"/>